<evidence type="ECO:0000313" key="3">
    <source>
        <dbReference type="Proteomes" id="UP000053558"/>
    </source>
</evidence>
<dbReference type="KEGG" id="cput:CONPUDRAFT_100918"/>
<dbReference type="NCBIfam" id="NF041278">
    <property type="entry name" value="CmcJ_NvfI_EfuI"/>
    <property type="match status" value="1"/>
</dbReference>
<dbReference type="PANTHER" id="PTHR34598:SF3">
    <property type="entry name" value="OXIDOREDUCTASE AN1597"/>
    <property type="match status" value="1"/>
</dbReference>
<evidence type="ECO:0000313" key="2">
    <source>
        <dbReference type="EMBL" id="EIW82617.1"/>
    </source>
</evidence>
<dbReference type="RefSeq" id="XP_007766636.1">
    <property type="nucleotide sequence ID" value="XM_007768446.1"/>
</dbReference>
<dbReference type="PANTHER" id="PTHR34598">
    <property type="entry name" value="BLL6449 PROTEIN"/>
    <property type="match status" value="1"/>
</dbReference>
<dbReference type="AlphaFoldDB" id="A0A5M3MUD2"/>
<evidence type="ECO:0000256" key="1">
    <source>
        <dbReference type="ARBA" id="ARBA00023604"/>
    </source>
</evidence>
<dbReference type="EMBL" id="JH711576">
    <property type="protein sequence ID" value="EIW82617.1"/>
    <property type="molecule type" value="Genomic_DNA"/>
</dbReference>
<dbReference type="OrthoDB" id="412788at2759"/>
<dbReference type="OMA" id="ELRYPTW"/>
<protein>
    <recommendedName>
        <fullName evidence="4">Methyltransferase</fullName>
    </recommendedName>
</protein>
<dbReference type="Proteomes" id="UP000053558">
    <property type="component" value="Unassembled WGS sequence"/>
</dbReference>
<sequence>MAIETLSPRDVTGTLSYFAGKDAYYYVGEPPAGVPRSNIEENLRPYEVTIHDTRGKEDAFSLDTTGFAFVRLPSEEREFKDEEAIRGGYYKEIEELLKAQTGAKRVFVFDHTVRRPPTPESLADKSYRGPSVGISVTCRSEVGVITYCLHLQRWVHGDQTTQAAIHRVYDHMGADADRLIKGRWRIINVWRPIENPVAHDPLVLGDWRTLNTATDIAPMRLIYPHKVGGTLTVRYSAAHRFHYLSGQTPDEVTLIKCFDSQDGVARLAPHTSFKDKTSPSDAPQRQSIEVRALVFDLE</sequence>
<proteinExistence type="inferred from homology"/>
<reference evidence="3" key="1">
    <citation type="journal article" date="2012" name="Science">
        <title>The Paleozoic origin of enzymatic lignin decomposition reconstructed from 31 fungal genomes.</title>
        <authorList>
            <person name="Floudas D."/>
            <person name="Binder M."/>
            <person name="Riley R."/>
            <person name="Barry K."/>
            <person name="Blanchette R.A."/>
            <person name="Henrissat B."/>
            <person name="Martinez A.T."/>
            <person name="Otillar R."/>
            <person name="Spatafora J.W."/>
            <person name="Yadav J.S."/>
            <person name="Aerts A."/>
            <person name="Benoit I."/>
            <person name="Boyd A."/>
            <person name="Carlson A."/>
            <person name="Copeland A."/>
            <person name="Coutinho P.M."/>
            <person name="de Vries R.P."/>
            <person name="Ferreira P."/>
            <person name="Findley K."/>
            <person name="Foster B."/>
            <person name="Gaskell J."/>
            <person name="Glotzer D."/>
            <person name="Gorecki P."/>
            <person name="Heitman J."/>
            <person name="Hesse C."/>
            <person name="Hori C."/>
            <person name="Igarashi K."/>
            <person name="Jurgens J.A."/>
            <person name="Kallen N."/>
            <person name="Kersten P."/>
            <person name="Kohler A."/>
            <person name="Kuees U."/>
            <person name="Kumar T.K.A."/>
            <person name="Kuo A."/>
            <person name="LaButti K."/>
            <person name="Larrondo L.F."/>
            <person name="Lindquist E."/>
            <person name="Ling A."/>
            <person name="Lombard V."/>
            <person name="Lucas S."/>
            <person name="Lundell T."/>
            <person name="Martin R."/>
            <person name="McLaughlin D.J."/>
            <person name="Morgenstern I."/>
            <person name="Morin E."/>
            <person name="Murat C."/>
            <person name="Nagy L.G."/>
            <person name="Nolan M."/>
            <person name="Ohm R.A."/>
            <person name="Patyshakuliyeva A."/>
            <person name="Rokas A."/>
            <person name="Ruiz-Duenas F.J."/>
            <person name="Sabat G."/>
            <person name="Salamov A."/>
            <person name="Samejima M."/>
            <person name="Schmutz J."/>
            <person name="Slot J.C."/>
            <person name="St John F."/>
            <person name="Stenlid J."/>
            <person name="Sun H."/>
            <person name="Sun S."/>
            <person name="Syed K."/>
            <person name="Tsang A."/>
            <person name="Wiebenga A."/>
            <person name="Young D."/>
            <person name="Pisabarro A."/>
            <person name="Eastwood D.C."/>
            <person name="Martin F."/>
            <person name="Cullen D."/>
            <person name="Grigoriev I.V."/>
            <person name="Hibbett D.S."/>
        </authorList>
    </citation>
    <scope>NUCLEOTIDE SEQUENCE [LARGE SCALE GENOMIC DNA]</scope>
    <source>
        <strain evidence="3">RWD-64-598 SS2</strain>
    </source>
</reference>
<dbReference type="GO" id="GO:0016491">
    <property type="term" value="F:oxidoreductase activity"/>
    <property type="evidence" value="ECO:0007669"/>
    <property type="project" value="InterPro"/>
</dbReference>
<evidence type="ECO:0008006" key="4">
    <source>
        <dbReference type="Google" id="ProtNLM"/>
    </source>
</evidence>
<dbReference type="InterPro" id="IPR044053">
    <property type="entry name" value="AsaB-like"/>
</dbReference>
<comment type="caution">
    <text evidence="2">The sequence shown here is derived from an EMBL/GenBank/DDBJ whole genome shotgun (WGS) entry which is preliminary data.</text>
</comment>
<keyword evidence="3" id="KW-1185">Reference proteome</keyword>
<comment type="similarity">
    <text evidence="1">Belongs to the asaB hydroxylase/desaturase family.</text>
</comment>
<organism evidence="2 3">
    <name type="scientific">Coniophora puteana (strain RWD-64-598)</name>
    <name type="common">Brown rot fungus</name>
    <dbReference type="NCBI Taxonomy" id="741705"/>
    <lineage>
        <taxon>Eukaryota</taxon>
        <taxon>Fungi</taxon>
        <taxon>Dikarya</taxon>
        <taxon>Basidiomycota</taxon>
        <taxon>Agaricomycotina</taxon>
        <taxon>Agaricomycetes</taxon>
        <taxon>Agaricomycetidae</taxon>
        <taxon>Boletales</taxon>
        <taxon>Coniophorineae</taxon>
        <taxon>Coniophoraceae</taxon>
        <taxon>Coniophora</taxon>
    </lineage>
</organism>
<dbReference type="GeneID" id="19198260"/>
<gene>
    <name evidence="2" type="ORF">CONPUDRAFT_100918</name>
</gene>
<name>A0A5M3MUD2_CONPW</name>
<accession>A0A5M3MUD2</accession>